<sequence>MISPLDDVINACSQELSHLQIIRRNARRLLKLINALLQVSHYREINIAKFTQELASEFKSMAKTL</sequence>
<organism evidence="1 2">
    <name type="scientific">Gigaspora rosea</name>
    <dbReference type="NCBI Taxonomy" id="44941"/>
    <lineage>
        <taxon>Eukaryota</taxon>
        <taxon>Fungi</taxon>
        <taxon>Fungi incertae sedis</taxon>
        <taxon>Mucoromycota</taxon>
        <taxon>Glomeromycotina</taxon>
        <taxon>Glomeromycetes</taxon>
        <taxon>Diversisporales</taxon>
        <taxon>Gigasporaceae</taxon>
        <taxon>Gigaspora</taxon>
    </lineage>
</organism>
<feature type="non-terminal residue" evidence="1">
    <location>
        <position position="65"/>
    </location>
</feature>
<comment type="caution">
    <text evidence="1">The sequence shown here is derived from an EMBL/GenBank/DDBJ whole genome shotgun (WGS) entry which is preliminary data.</text>
</comment>
<dbReference type="OrthoDB" id="5378913at2759"/>
<name>A0A397VI11_9GLOM</name>
<accession>A0A397VI11</accession>
<protein>
    <submittedName>
        <fullName evidence="1">Uncharacterized protein</fullName>
    </submittedName>
</protein>
<keyword evidence="2" id="KW-1185">Reference proteome</keyword>
<evidence type="ECO:0000313" key="2">
    <source>
        <dbReference type="Proteomes" id="UP000266673"/>
    </source>
</evidence>
<dbReference type="STRING" id="44941.A0A397VI11"/>
<gene>
    <name evidence="1" type="ORF">C2G38_2079481</name>
</gene>
<dbReference type="EMBL" id="QKWP01000387">
    <property type="protein sequence ID" value="RIB20977.1"/>
    <property type="molecule type" value="Genomic_DNA"/>
</dbReference>
<dbReference type="AlphaFoldDB" id="A0A397VI11"/>
<reference evidence="1 2" key="1">
    <citation type="submission" date="2018-06" db="EMBL/GenBank/DDBJ databases">
        <title>Comparative genomics reveals the genomic features of Rhizophagus irregularis, R. cerebriforme, R. diaphanum and Gigaspora rosea, and their symbiotic lifestyle signature.</title>
        <authorList>
            <person name="Morin E."/>
            <person name="San Clemente H."/>
            <person name="Chen E.C.H."/>
            <person name="De La Providencia I."/>
            <person name="Hainaut M."/>
            <person name="Kuo A."/>
            <person name="Kohler A."/>
            <person name="Murat C."/>
            <person name="Tang N."/>
            <person name="Roy S."/>
            <person name="Loubradou J."/>
            <person name="Henrissat B."/>
            <person name="Grigoriev I.V."/>
            <person name="Corradi N."/>
            <person name="Roux C."/>
            <person name="Martin F.M."/>
        </authorList>
    </citation>
    <scope>NUCLEOTIDE SEQUENCE [LARGE SCALE GENOMIC DNA]</scope>
    <source>
        <strain evidence="1 2">DAOM 194757</strain>
    </source>
</reference>
<dbReference type="Proteomes" id="UP000266673">
    <property type="component" value="Unassembled WGS sequence"/>
</dbReference>
<evidence type="ECO:0000313" key="1">
    <source>
        <dbReference type="EMBL" id="RIB20977.1"/>
    </source>
</evidence>
<proteinExistence type="predicted"/>